<dbReference type="FunFam" id="3.40.50.720:FF:000084">
    <property type="entry name" value="Short-chain dehydrogenase reductase"/>
    <property type="match status" value="1"/>
</dbReference>
<proteinExistence type="inferred from homology"/>
<accession>A0A1I3DG27</accession>
<dbReference type="STRING" id="34004.SAMN04488021_13820"/>
<evidence type="ECO:0000313" key="5">
    <source>
        <dbReference type="EMBL" id="SFH85677.1"/>
    </source>
</evidence>
<keyword evidence="2" id="KW-0560">Oxidoreductase</keyword>
<organism evidence="5 6">
    <name type="scientific">Paracoccus aminovorans</name>
    <dbReference type="NCBI Taxonomy" id="34004"/>
    <lineage>
        <taxon>Bacteria</taxon>
        <taxon>Pseudomonadati</taxon>
        <taxon>Pseudomonadota</taxon>
        <taxon>Alphaproteobacteria</taxon>
        <taxon>Rhodobacterales</taxon>
        <taxon>Paracoccaceae</taxon>
        <taxon>Paracoccus</taxon>
    </lineage>
</organism>
<evidence type="ECO:0000259" key="4">
    <source>
        <dbReference type="SMART" id="SM00822"/>
    </source>
</evidence>
<dbReference type="PRINTS" id="PR00081">
    <property type="entry name" value="GDHRDH"/>
</dbReference>
<name>A0A1I3DG27_9RHOB</name>
<comment type="similarity">
    <text evidence="1">Belongs to the short-chain dehydrogenases/reductases (SDR) family.</text>
</comment>
<dbReference type="OrthoDB" id="9804774at2"/>
<dbReference type="EMBL" id="FOPU01000038">
    <property type="protein sequence ID" value="SFH85677.1"/>
    <property type="molecule type" value="Genomic_DNA"/>
</dbReference>
<evidence type="ECO:0000256" key="3">
    <source>
        <dbReference type="ARBA" id="ARBA00023027"/>
    </source>
</evidence>
<dbReference type="InterPro" id="IPR002347">
    <property type="entry name" value="SDR_fam"/>
</dbReference>
<gene>
    <name evidence="5" type="ORF">SAMN04488021_13820</name>
</gene>
<dbReference type="Pfam" id="PF13561">
    <property type="entry name" value="adh_short_C2"/>
    <property type="match status" value="1"/>
</dbReference>
<protein>
    <submittedName>
        <fullName evidence="5">3-oxoacyl-[acyl-carrier protein] reductase</fullName>
    </submittedName>
</protein>
<dbReference type="PANTHER" id="PTHR24321">
    <property type="entry name" value="DEHYDROGENASES, SHORT CHAIN"/>
    <property type="match status" value="1"/>
</dbReference>
<dbReference type="Proteomes" id="UP000183635">
    <property type="component" value="Unassembled WGS sequence"/>
</dbReference>
<dbReference type="PANTHER" id="PTHR24321:SF8">
    <property type="entry name" value="ESTRADIOL 17-BETA-DEHYDROGENASE 8-RELATED"/>
    <property type="match status" value="1"/>
</dbReference>
<dbReference type="SMART" id="SM00822">
    <property type="entry name" value="PKS_KR"/>
    <property type="match status" value="1"/>
</dbReference>
<evidence type="ECO:0000256" key="1">
    <source>
        <dbReference type="ARBA" id="ARBA00006484"/>
    </source>
</evidence>
<dbReference type="InterPro" id="IPR036291">
    <property type="entry name" value="NAD(P)-bd_dom_sf"/>
</dbReference>
<sequence length="274" mass="29167">MDPCLSGRTALVTGASGAIGAATARMLAEGGARVALHYNRSRDSVEALAAEPVFQKAGCYPVQADLTRPEDVETMFDRMERDLGPADVLICNAGMLVETPVPMARMTLEQWNGTLTANLTASFLTLRRFLQGLEVSGVSDPSVVLIGSMSGVWGQPGHADYAAAKAAMVQGLTPTLKDEIVRIAPRGRVNAIAPGFVVTPMIRNKLQDAEAMRRVLQTASLRRFGQPEDIAAMATFLASNRLSGHVTGEVIRMAGGKEGRVLFDLDEIDLTVAG</sequence>
<dbReference type="InterPro" id="IPR057326">
    <property type="entry name" value="KR_dom"/>
</dbReference>
<dbReference type="SUPFAM" id="SSF51735">
    <property type="entry name" value="NAD(P)-binding Rossmann-fold domains"/>
    <property type="match status" value="1"/>
</dbReference>
<reference evidence="5 6" key="1">
    <citation type="submission" date="2016-10" db="EMBL/GenBank/DDBJ databases">
        <authorList>
            <person name="de Groot N.N."/>
        </authorList>
    </citation>
    <scope>NUCLEOTIDE SEQUENCE [LARGE SCALE GENOMIC DNA]</scope>
    <source>
        <strain evidence="5 6">DSM 8537</strain>
    </source>
</reference>
<dbReference type="Gene3D" id="3.40.50.720">
    <property type="entry name" value="NAD(P)-binding Rossmann-like Domain"/>
    <property type="match status" value="1"/>
</dbReference>
<dbReference type="GO" id="GO:0016491">
    <property type="term" value="F:oxidoreductase activity"/>
    <property type="evidence" value="ECO:0007669"/>
    <property type="project" value="UniProtKB-KW"/>
</dbReference>
<keyword evidence="6" id="KW-1185">Reference proteome</keyword>
<dbReference type="AlphaFoldDB" id="A0A1I3DG27"/>
<evidence type="ECO:0000313" key="6">
    <source>
        <dbReference type="Proteomes" id="UP000183635"/>
    </source>
</evidence>
<evidence type="ECO:0000256" key="2">
    <source>
        <dbReference type="ARBA" id="ARBA00023002"/>
    </source>
</evidence>
<keyword evidence="3" id="KW-0520">NAD</keyword>
<dbReference type="RefSeq" id="WP_074970007.1">
    <property type="nucleotide sequence ID" value="NZ_CBCRYP010000068.1"/>
</dbReference>
<feature type="domain" description="Ketoreductase" evidence="4">
    <location>
        <begin position="8"/>
        <end position="195"/>
    </location>
</feature>